<evidence type="ECO:0000256" key="1">
    <source>
        <dbReference type="SAM" id="MobiDB-lite"/>
    </source>
</evidence>
<dbReference type="EMBL" id="JBAJEX010000011">
    <property type="protein sequence ID" value="MEO1767834.1"/>
    <property type="molecule type" value="Genomic_DNA"/>
</dbReference>
<comment type="caution">
    <text evidence="2">The sequence shown here is derived from an EMBL/GenBank/DDBJ whole genome shotgun (WGS) entry which is preliminary data.</text>
</comment>
<keyword evidence="3" id="KW-1185">Reference proteome</keyword>
<name>A0ABV0EGT6_9BURK</name>
<feature type="region of interest" description="Disordered" evidence="1">
    <location>
        <begin position="45"/>
        <end position="64"/>
    </location>
</feature>
<evidence type="ECO:0000313" key="2">
    <source>
        <dbReference type="EMBL" id="MEO1767834.1"/>
    </source>
</evidence>
<dbReference type="RefSeq" id="WP_347308945.1">
    <property type="nucleotide sequence ID" value="NZ_JBAJEX010000011.1"/>
</dbReference>
<reference evidence="2 3" key="1">
    <citation type="submission" date="2024-02" db="EMBL/GenBank/DDBJ databases">
        <title>New thermophilic sulfur-oxidizing bacteria from a hot springs of the Uzon caldera (Kamchatka, Russia).</title>
        <authorList>
            <person name="Dukat A.M."/>
            <person name="Elcheninov A.G."/>
            <person name="Frolov E.N."/>
        </authorList>
    </citation>
    <scope>NUCLEOTIDE SEQUENCE [LARGE SCALE GENOMIC DNA]</scope>
    <source>
        <strain evidence="2 3">AK1</strain>
    </source>
</reference>
<gene>
    <name evidence="2" type="ORF">V6E02_11495</name>
</gene>
<dbReference type="Proteomes" id="UP001482231">
    <property type="component" value="Unassembled WGS sequence"/>
</dbReference>
<sequence>METSGPGGSRGPSGKHQSATLLAALEALRAELGEVADELITLLRAAGVTPEPASKGGPDGSKSS</sequence>
<proteinExistence type="predicted"/>
<accession>A0ABV0EGT6</accession>
<protein>
    <submittedName>
        <fullName evidence="2">Uncharacterized protein</fullName>
    </submittedName>
</protein>
<evidence type="ECO:0000313" key="3">
    <source>
        <dbReference type="Proteomes" id="UP001482231"/>
    </source>
</evidence>
<organism evidence="2 3">
    <name type="scientific">Thiobacter aerophilum</name>
    <dbReference type="NCBI Taxonomy" id="3121275"/>
    <lineage>
        <taxon>Bacteria</taxon>
        <taxon>Pseudomonadati</taxon>
        <taxon>Pseudomonadota</taxon>
        <taxon>Betaproteobacteria</taxon>
        <taxon>Burkholderiales</taxon>
        <taxon>Thiobacteraceae</taxon>
        <taxon>Thiobacter</taxon>
    </lineage>
</organism>